<dbReference type="InterPro" id="IPR015655">
    <property type="entry name" value="PP2C"/>
</dbReference>
<organism evidence="6 7">
    <name type="scientific">Mycena belliarum</name>
    <dbReference type="NCBI Taxonomy" id="1033014"/>
    <lineage>
        <taxon>Eukaryota</taxon>
        <taxon>Fungi</taxon>
        <taxon>Dikarya</taxon>
        <taxon>Basidiomycota</taxon>
        <taxon>Agaricomycotina</taxon>
        <taxon>Agaricomycetes</taxon>
        <taxon>Agaricomycetidae</taxon>
        <taxon>Agaricales</taxon>
        <taxon>Marasmiineae</taxon>
        <taxon>Mycenaceae</taxon>
        <taxon>Mycena</taxon>
    </lineage>
</organism>
<dbReference type="Pfam" id="PF00481">
    <property type="entry name" value="PP2C"/>
    <property type="match status" value="1"/>
</dbReference>
<reference evidence="6" key="1">
    <citation type="submission" date="2023-03" db="EMBL/GenBank/DDBJ databases">
        <title>Massive genome expansion in bonnet fungi (Mycena s.s.) driven by repeated elements and novel gene families across ecological guilds.</title>
        <authorList>
            <consortium name="Lawrence Berkeley National Laboratory"/>
            <person name="Harder C.B."/>
            <person name="Miyauchi S."/>
            <person name="Viragh M."/>
            <person name="Kuo A."/>
            <person name="Thoen E."/>
            <person name="Andreopoulos B."/>
            <person name="Lu D."/>
            <person name="Skrede I."/>
            <person name="Drula E."/>
            <person name="Henrissat B."/>
            <person name="Morin E."/>
            <person name="Kohler A."/>
            <person name="Barry K."/>
            <person name="LaButti K."/>
            <person name="Morin E."/>
            <person name="Salamov A."/>
            <person name="Lipzen A."/>
            <person name="Mereny Z."/>
            <person name="Hegedus B."/>
            <person name="Baldrian P."/>
            <person name="Stursova M."/>
            <person name="Weitz H."/>
            <person name="Taylor A."/>
            <person name="Grigoriev I.V."/>
            <person name="Nagy L.G."/>
            <person name="Martin F."/>
            <person name="Kauserud H."/>
        </authorList>
    </citation>
    <scope>NUCLEOTIDE SEQUENCE</scope>
    <source>
        <strain evidence="6">CBHHK173m</strain>
    </source>
</reference>
<dbReference type="SUPFAM" id="SSF81606">
    <property type="entry name" value="PP2C-like"/>
    <property type="match status" value="1"/>
</dbReference>
<dbReference type="PROSITE" id="PS51746">
    <property type="entry name" value="PPM_2"/>
    <property type="match status" value="1"/>
</dbReference>
<proteinExistence type="inferred from homology"/>
<dbReference type="SMART" id="SM00332">
    <property type="entry name" value="PP2Cc"/>
    <property type="match status" value="1"/>
</dbReference>
<evidence type="ECO:0000256" key="4">
    <source>
        <dbReference type="RuleBase" id="RU003465"/>
    </source>
</evidence>
<dbReference type="PROSITE" id="PS01032">
    <property type="entry name" value="PPM_1"/>
    <property type="match status" value="1"/>
</dbReference>
<evidence type="ECO:0000256" key="3">
    <source>
        <dbReference type="ARBA" id="ARBA00022912"/>
    </source>
</evidence>
<keyword evidence="2 4" id="KW-0378">Hydrolase</keyword>
<dbReference type="Proteomes" id="UP001222325">
    <property type="component" value="Unassembled WGS sequence"/>
</dbReference>
<comment type="caution">
    <text evidence="6">The sequence shown here is derived from an EMBL/GenBank/DDBJ whole genome shotgun (WGS) entry which is preliminary data.</text>
</comment>
<dbReference type="Gene3D" id="3.60.40.10">
    <property type="entry name" value="PPM-type phosphatase domain"/>
    <property type="match status" value="1"/>
</dbReference>
<comment type="similarity">
    <text evidence="4">Belongs to the PP2C family.</text>
</comment>
<feature type="domain" description="PPM-type phosphatase" evidence="5">
    <location>
        <begin position="15"/>
        <end position="330"/>
    </location>
</feature>
<dbReference type="CDD" id="cd00143">
    <property type="entry name" value="PP2Cc"/>
    <property type="match status" value="1"/>
</dbReference>
<dbReference type="GO" id="GO:0046872">
    <property type="term" value="F:metal ion binding"/>
    <property type="evidence" value="ECO:0007669"/>
    <property type="project" value="UniProtKB-KW"/>
</dbReference>
<name>A0AAD6U8H6_9AGAR</name>
<dbReference type="InterPro" id="IPR000222">
    <property type="entry name" value="PP2C_BS"/>
</dbReference>
<evidence type="ECO:0000259" key="5">
    <source>
        <dbReference type="PROSITE" id="PS51746"/>
    </source>
</evidence>
<dbReference type="InterPro" id="IPR036457">
    <property type="entry name" value="PPM-type-like_dom_sf"/>
</dbReference>
<evidence type="ECO:0000256" key="2">
    <source>
        <dbReference type="ARBA" id="ARBA00022801"/>
    </source>
</evidence>
<evidence type="ECO:0000256" key="1">
    <source>
        <dbReference type="ARBA" id="ARBA00022723"/>
    </source>
</evidence>
<dbReference type="PANTHER" id="PTHR13832">
    <property type="entry name" value="PROTEIN PHOSPHATASE 2C"/>
    <property type="match status" value="1"/>
</dbReference>
<keyword evidence="7" id="KW-1185">Reference proteome</keyword>
<keyword evidence="1" id="KW-0479">Metal-binding</keyword>
<dbReference type="PANTHER" id="PTHR13832:SF827">
    <property type="entry name" value="PROTEIN PHOSPHATASE 1L"/>
    <property type="match status" value="1"/>
</dbReference>
<protein>
    <submittedName>
        <fullName evidence="6">Phosphatase 2C-like domain-containing protein</fullName>
    </submittedName>
</protein>
<sequence length="332" mass="36019">MGGEITHEATQTFGSAQISSVQYQPTDRPIEDRFSINLDGARLILGVYDGHGGSDTADHISKTLPLVLLSSPPEDHSRIFEAADAAMLDAFMADHAPLRARSKHWRHHAQVLRSGCTALILDIRLDAPERALQYANAGDCRALVCGAPASGSDTVEGAVRRVQQTEDLNAKTPSEQARLRTEHLGEELLVVSGRLFGKLMSTRGFGDGYYKLPKGINNWRHKKYIDVLSSLDQGSGKVPLNAQYASYFYGYHTPPYIVASPKVGTMSLTRQSFVVCGSDGLFDLATSEEVAAIVERGIADGVENLAGYLLAAVKAIQMPGDDVTILVVRFMD</sequence>
<accession>A0AAD6U8H6</accession>
<dbReference type="AlphaFoldDB" id="A0AAD6U8H6"/>
<evidence type="ECO:0000313" key="6">
    <source>
        <dbReference type="EMBL" id="KAJ7094002.1"/>
    </source>
</evidence>
<evidence type="ECO:0000313" key="7">
    <source>
        <dbReference type="Proteomes" id="UP001222325"/>
    </source>
</evidence>
<gene>
    <name evidence="6" type="ORF">B0H15DRAFT_149611</name>
</gene>
<dbReference type="GO" id="GO:0004722">
    <property type="term" value="F:protein serine/threonine phosphatase activity"/>
    <property type="evidence" value="ECO:0007669"/>
    <property type="project" value="InterPro"/>
</dbReference>
<dbReference type="EMBL" id="JARJCN010000015">
    <property type="protein sequence ID" value="KAJ7094002.1"/>
    <property type="molecule type" value="Genomic_DNA"/>
</dbReference>
<keyword evidence="3 4" id="KW-0904">Protein phosphatase</keyword>
<dbReference type="InterPro" id="IPR001932">
    <property type="entry name" value="PPM-type_phosphatase-like_dom"/>
</dbReference>